<protein>
    <submittedName>
        <fullName evidence="2">Uncharacterized protein</fullName>
    </submittedName>
</protein>
<evidence type="ECO:0000313" key="2">
    <source>
        <dbReference type="EMBL" id="OBZ66448.1"/>
    </source>
</evidence>
<feature type="compositionally biased region" description="Polar residues" evidence="1">
    <location>
        <begin position="190"/>
        <end position="199"/>
    </location>
</feature>
<gene>
    <name evidence="2" type="ORF">A0H81_13668</name>
</gene>
<keyword evidence="3" id="KW-1185">Reference proteome</keyword>
<proteinExistence type="predicted"/>
<reference evidence="2 3" key="1">
    <citation type="submission" date="2016-03" db="EMBL/GenBank/DDBJ databases">
        <title>Whole genome sequencing of Grifola frondosa 9006-11.</title>
        <authorList>
            <person name="Min B."/>
            <person name="Park H."/>
            <person name="Kim J.-G."/>
            <person name="Cho H."/>
            <person name="Oh Y.-L."/>
            <person name="Kong W.-S."/>
            <person name="Choi I.-G."/>
        </authorList>
    </citation>
    <scope>NUCLEOTIDE SEQUENCE [LARGE SCALE GENOMIC DNA]</scope>
    <source>
        <strain evidence="2 3">9006-11</strain>
    </source>
</reference>
<evidence type="ECO:0000313" key="3">
    <source>
        <dbReference type="Proteomes" id="UP000092993"/>
    </source>
</evidence>
<evidence type="ECO:0000256" key="1">
    <source>
        <dbReference type="SAM" id="MobiDB-lite"/>
    </source>
</evidence>
<dbReference type="AlphaFoldDB" id="A0A1C7LPH1"/>
<dbReference type="STRING" id="5627.A0A1C7LPH1"/>
<accession>A0A1C7LPH1</accession>
<dbReference type="OrthoDB" id="10066232at2759"/>
<sequence length="199" mass="22435">MQELRGQLSELNKQFASAGFKFYYVKEPVGDLRDDELVHASRDNVLIETLPAGALGLPVVAGPVFHVEHKSGLVLQILHPGLLILTKMKRWYINRDSTRPKTIAKSSSDRRDLDFLVSWLADKNMTIELDLYKGKSKDELLIYVRLYREKVEDDADLLDALQTAMKPEDWALLHRQTSDGGNSVDFGSSVRFSGSDSPD</sequence>
<dbReference type="Proteomes" id="UP000092993">
    <property type="component" value="Unassembled WGS sequence"/>
</dbReference>
<name>A0A1C7LPH1_GRIFR</name>
<dbReference type="OMA" id="IRFHEYE"/>
<comment type="caution">
    <text evidence="2">The sequence shown here is derived from an EMBL/GenBank/DDBJ whole genome shotgun (WGS) entry which is preliminary data.</text>
</comment>
<dbReference type="EMBL" id="LUGG01000031">
    <property type="protein sequence ID" value="OBZ66448.1"/>
    <property type="molecule type" value="Genomic_DNA"/>
</dbReference>
<organism evidence="2 3">
    <name type="scientific">Grifola frondosa</name>
    <name type="common">Maitake</name>
    <name type="synonym">Polyporus frondosus</name>
    <dbReference type="NCBI Taxonomy" id="5627"/>
    <lineage>
        <taxon>Eukaryota</taxon>
        <taxon>Fungi</taxon>
        <taxon>Dikarya</taxon>
        <taxon>Basidiomycota</taxon>
        <taxon>Agaricomycotina</taxon>
        <taxon>Agaricomycetes</taxon>
        <taxon>Polyporales</taxon>
        <taxon>Grifolaceae</taxon>
        <taxon>Grifola</taxon>
    </lineage>
</organism>
<feature type="region of interest" description="Disordered" evidence="1">
    <location>
        <begin position="176"/>
        <end position="199"/>
    </location>
</feature>